<feature type="transmembrane region" description="Helical" evidence="1">
    <location>
        <begin position="42"/>
        <end position="63"/>
    </location>
</feature>
<dbReference type="InterPro" id="IPR025196">
    <property type="entry name" value="DUF4126"/>
</dbReference>
<keyword evidence="4" id="KW-1185">Reference proteome</keyword>
<organism evidence="3 4">
    <name type="scientific">Microbispora oryzae</name>
    <dbReference type="NCBI Taxonomy" id="2806554"/>
    <lineage>
        <taxon>Bacteria</taxon>
        <taxon>Bacillati</taxon>
        <taxon>Actinomycetota</taxon>
        <taxon>Actinomycetes</taxon>
        <taxon>Streptosporangiales</taxon>
        <taxon>Streptosporangiaceae</taxon>
        <taxon>Microbispora</taxon>
    </lineage>
</organism>
<dbReference type="RefSeq" id="WP_210153565.1">
    <property type="nucleotide sequence ID" value="NZ_JAFCNB010000001.1"/>
</dbReference>
<dbReference type="Pfam" id="PF13548">
    <property type="entry name" value="DUF4126"/>
    <property type="match status" value="1"/>
</dbReference>
<dbReference type="AlphaFoldDB" id="A0A940WJC6"/>
<evidence type="ECO:0000256" key="1">
    <source>
        <dbReference type="SAM" id="Phobius"/>
    </source>
</evidence>
<reference evidence="3" key="1">
    <citation type="submission" date="2021-02" db="EMBL/GenBank/DDBJ databases">
        <title>Draft genome sequence of Microbispora sp. RL4-1S isolated from rice leaves in Thailand.</title>
        <authorList>
            <person name="Muangham S."/>
            <person name="Duangmal K."/>
        </authorList>
    </citation>
    <scope>NUCLEOTIDE SEQUENCE</scope>
    <source>
        <strain evidence="3">RL4-1S</strain>
    </source>
</reference>
<protein>
    <submittedName>
        <fullName evidence="3">DUF4126 domain-containing protein</fullName>
    </submittedName>
</protein>
<keyword evidence="1" id="KW-0812">Transmembrane</keyword>
<comment type="caution">
    <text evidence="3">The sequence shown here is derived from an EMBL/GenBank/DDBJ whole genome shotgun (WGS) entry which is preliminary data.</text>
</comment>
<feature type="transmembrane region" description="Helical" evidence="1">
    <location>
        <begin position="154"/>
        <end position="182"/>
    </location>
</feature>
<keyword evidence="1" id="KW-0472">Membrane</keyword>
<gene>
    <name evidence="3" type="ORF">JOL79_00350</name>
</gene>
<evidence type="ECO:0000313" key="4">
    <source>
        <dbReference type="Proteomes" id="UP000674234"/>
    </source>
</evidence>
<keyword evidence="1" id="KW-1133">Transmembrane helix</keyword>
<dbReference type="Proteomes" id="UP000674234">
    <property type="component" value="Unassembled WGS sequence"/>
</dbReference>
<feature type="domain" description="DUF4126" evidence="2">
    <location>
        <begin position="5"/>
        <end position="184"/>
    </location>
</feature>
<evidence type="ECO:0000313" key="3">
    <source>
        <dbReference type="EMBL" id="MBP2702246.1"/>
    </source>
</evidence>
<dbReference type="EMBL" id="JAFCNB010000001">
    <property type="protein sequence ID" value="MBP2702246.1"/>
    <property type="molecule type" value="Genomic_DNA"/>
</dbReference>
<feature type="transmembrane region" description="Helical" evidence="1">
    <location>
        <begin position="108"/>
        <end position="125"/>
    </location>
</feature>
<name>A0A940WJC6_9ACTN</name>
<accession>A0A940WJC6</accession>
<evidence type="ECO:0000259" key="2">
    <source>
        <dbReference type="Pfam" id="PF13548"/>
    </source>
</evidence>
<sequence>MFAALTGLGLSTAAGLNAYIPLMVVGLLARFTDAVRLPDGYAWLTNGWVLAIVAMLLAAEFVLDKVPVVDHVNDMIQTAVRPAAGGVVFSATAAAAKLDNSAWMAEHPAVGWVLGIVVALIVHLVKASARPVVNTATVGAGAPVVSTIEDASSLGMSLIAVFLPALVVVALALLGFVAWRLVRRIRRHRQARRARAAAAPPDRRNEPW</sequence>
<proteinExistence type="predicted"/>